<sequence length="98" mass="11077">MTDDSQRTTIKPGQRVYDDDGTELGVIRGLTETGFQVRLGESVDHLDLETDPGHEFGEGYLMWRCDECGEMGDLEDGYPEECPNCGTPKRNLYAWLED</sequence>
<dbReference type="EMBL" id="JBHSQH010000001">
    <property type="protein sequence ID" value="MFC5969756.1"/>
    <property type="molecule type" value="Genomic_DNA"/>
</dbReference>
<dbReference type="InterPro" id="IPR055554">
    <property type="entry name" value="DUF7130"/>
</dbReference>
<dbReference type="AlphaFoldDB" id="A0ABD5RH43"/>
<gene>
    <name evidence="2" type="ORF">ACFPYI_00285</name>
</gene>
<comment type="caution">
    <text evidence="2">The sequence shown here is derived from an EMBL/GenBank/DDBJ whole genome shotgun (WGS) entry which is preliminary data.</text>
</comment>
<feature type="domain" description="DUF7130" evidence="1">
    <location>
        <begin position="12"/>
        <end position="98"/>
    </location>
</feature>
<dbReference type="Gene3D" id="2.20.28.10">
    <property type="match status" value="1"/>
</dbReference>
<proteinExistence type="predicted"/>
<dbReference type="Pfam" id="PF23458">
    <property type="entry name" value="DUF7130"/>
    <property type="match status" value="1"/>
</dbReference>
<evidence type="ECO:0000313" key="3">
    <source>
        <dbReference type="Proteomes" id="UP001596099"/>
    </source>
</evidence>
<dbReference type="SUPFAM" id="SSF57802">
    <property type="entry name" value="Rubredoxin-like"/>
    <property type="match status" value="1"/>
</dbReference>
<protein>
    <recommendedName>
        <fullName evidence="1">DUF7130 domain-containing protein</fullName>
    </recommendedName>
</protein>
<evidence type="ECO:0000259" key="1">
    <source>
        <dbReference type="Pfam" id="PF23458"/>
    </source>
</evidence>
<organism evidence="2 3">
    <name type="scientific">Halomarina salina</name>
    <dbReference type="NCBI Taxonomy" id="1872699"/>
    <lineage>
        <taxon>Archaea</taxon>
        <taxon>Methanobacteriati</taxon>
        <taxon>Methanobacteriota</taxon>
        <taxon>Stenosarchaea group</taxon>
        <taxon>Halobacteria</taxon>
        <taxon>Halobacteriales</taxon>
        <taxon>Natronomonadaceae</taxon>
        <taxon>Halomarina</taxon>
    </lineage>
</organism>
<dbReference type="Proteomes" id="UP001596099">
    <property type="component" value="Unassembled WGS sequence"/>
</dbReference>
<name>A0ABD5RH43_9EURY</name>
<accession>A0ABD5RH43</accession>
<dbReference type="RefSeq" id="WP_247418081.1">
    <property type="nucleotide sequence ID" value="NZ_JALLGW010000001.1"/>
</dbReference>
<reference evidence="2 3" key="1">
    <citation type="journal article" date="2019" name="Int. J. Syst. Evol. Microbiol.">
        <title>The Global Catalogue of Microorganisms (GCM) 10K type strain sequencing project: providing services to taxonomists for standard genome sequencing and annotation.</title>
        <authorList>
            <consortium name="The Broad Institute Genomics Platform"/>
            <consortium name="The Broad Institute Genome Sequencing Center for Infectious Disease"/>
            <person name="Wu L."/>
            <person name="Ma J."/>
        </authorList>
    </citation>
    <scope>NUCLEOTIDE SEQUENCE [LARGE SCALE GENOMIC DNA]</scope>
    <source>
        <strain evidence="2 3">CGMCC 1.12543</strain>
    </source>
</reference>
<keyword evidence="3" id="KW-1185">Reference proteome</keyword>
<evidence type="ECO:0000313" key="2">
    <source>
        <dbReference type="EMBL" id="MFC5969756.1"/>
    </source>
</evidence>